<gene>
    <name evidence="1" type="ORF">HNR25_001818</name>
</gene>
<comment type="caution">
    <text evidence="1">The sequence shown here is derived from an EMBL/GenBank/DDBJ whole genome shotgun (WGS) entry which is preliminary data.</text>
</comment>
<dbReference type="AlphaFoldDB" id="A0A841E2P3"/>
<reference evidence="1 2" key="1">
    <citation type="submission" date="2020-08" db="EMBL/GenBank/DDBJ databases">
        <title>Sequencing the genomes of 1000 actinobacteria strains.</title>
        <authorList>
            <person name="Klenk H.-P."/>
        </authorList>
    </citation>
    <scope>NUCLEOTIDE SEQUENCE [LARGE SCALE GENOMIC DNA]</scope>
    <source>
        <strain evidence="1 2">DSM 44593</strain>
    </source>
</reference>
<evidence type="ECO:0000313" key="1">
    <source>
        <dbReference type="EMBL" id="MBB5998067.1"/>
    </source>
</evidence>
<sequence>MAVGSLYGRIAKIDDFEVTQVIHIYARGTRTWGDRRRGSVVRVDNDGLCDIYEVAFDGKVIGEIEAYDNRILWCPDFDGVADDVFRAIRDLV</sequence>
<dbReference type="Proteomes" id="UP000578077">
    <property type="component" value="Unassembled WGS sequence"/>
</dbReference>
<name>A0A841E2P3_9ACTN</name>
<keyword evidence="2" id="KW-1185">Reference proteome</keyword>
<evidence type="ECO:0000313" key="2">
    <source>
        <dbReference type="Proteomes" id="UP000578077"/>
    </source>
</evidence>
<accession>A0A841E2P3</accession>
<proteinExistence type="predicted"/>
<dbReference type="EMBL" id="JACHLY010000001">
    <property type="protein sequence ID" value="MBB5998067.1"/>
    <property type="molecule type" value="Genomic_DNA"/>
</dbReference>
<organism evidence="1 2">
    <name type="scientific">Streptomonospora salina</name>
    <dbReference type="NCBI Taxonomy" id="104205"/>
    <lineage>
        <taxon>Bacteria</taxon>
        <taxon>Bacillati</taxon>
        <taxon>Actinomycetota</taxon>
        <taxon>Actinomycetes</taxon>
        <taxon>Streptosporangiales</taxon>
        <taxon>Nocardiopsidaceae</taxon>
        <taxon>Streptomonospora</taxon>
    </lineage>
</organism>
<protein>
    <submittedName>
        <fullName evidence="1">Uncharacterized protein</fullName>
    </submittedName>
</protein>
<dbReference type="RefSeq" id="WP_184634215.1">
    <property type="nucleotide sequence ID" value="NZ_BAABKT010000008.1"/>
</dbReference>